<protein>
    <submittedName>
        <fullName evidence="1">Uncharacterized protein</fullName>
    </submittedName>
</protein>
<dbReference type="AlphaFoldDB" id="A0ABD1SHR9"/>
<gene>
    <name evidence="1" type="ORF">Fot_34134</name>
</gene>
<name>A0ABD1SHR9_9LAMI</name>
<accession>A0ABD1SHR9</accession>
<keyword evidence="2" id="KW-1185">Reference proteome</keyword>
<evidence type="ECO:0000313" key="1">
    <source>
        <dbReference type="EMBL" id="KAL2500286.1"/>
    </source>
</evidence>
<proteinExistence type="predicted"/>
<dbReference type="Proteomes" id="UP001604277">
    <property type="component" value="Unassembled WGS sequence"/>
</dbReference>
<evidence type="ECO:0000313" key="2">
    <source>
        <dbReference type="Proteomes" id="UP001604277"/>
    </source>
</evidence>
<comment type="caution">
    <text evidence="1">The sequence shown here is derived from an EMBL/GenBank/DDBJ whole genome shotgun (WGS) entry which is preliminary data.</text>
</comment>
<organism evidence="1 2">
    <name type="scientific">Forsythia ovata</name>
    <dbReference type="NCBI Taxonomy" id="205694"/>
    <lineage>
        <taxon>Eukaryota</taxon>
        <taxon>Viridiplantae</taxon>
        <taxon>Streptophyta</taxon>
        <taxon>Embryophyta</taxon>
        <taxon>Tracheophyta</taxon>
        <taxon>Spermatophyta</taxon>
        <taxon>Magnoliopsida</taxon>
        <taxon>eudicotyledons</taxon>
        <taxon>Gunneridae</taxon>
        <taxon>Pentapetalae</taxon>
        <taxon>asterids</taxon>
        <taxon>lamiids</taxon>
        <taxon>Lamiales</taxon>
        <taxon>Oleaceae</taxon>
        <taxon>Forsythieae</taxon>
        <taxon>Forsythia</taxon>
    </lineage>
</organism>
<dbReference type="EMBL" id="JBFOLJ010000010">
    <property type="protein sequence ID" value="KAL2500286.1"/>
    <property type="molecule type" value="Genomic_DNA"/>
</dbReference>
<reference evidence="2" key="1">
    <citation type="submission" date="2024-07" db="EMBL/GenBank/DDBJ databases">
        <title>Two chromosome-level genome assemblies of Korean endemic species Abeliophyllum distichum and Forsythia ovata (Oleaceae).</title>
        <authorList>
            <person name="Jang H."/>
        </authorList>
    </citation>
    <scope>NUCLEOTIDE SEQUENCE [LARGE SCALE GENOMIC DNA]</scope>
</reference>
<sequence length="105" mass="11948">MNFAKELQESKTKNSANSLPDQSEYVSLLCHKHTSRLKLELLFGGLKRVLVARLLNNGCLQRDLHSHEVSSQLLELDGGLFGDFLKMLRGSFFRWQLLNEEGPFG</sequence>